<feature type="transmembrane region" description="Helical" evidence="10">
    <location>
        <begin position="214"/>
        <end position="233"/>
    </location>
</feature>
<evidence type="ECO:0000256" key="8">
    <source>
        <dbReference type="ARBA" id="ARBA00022989"/>
    </source>
</evidence>
<evidence type="ECO:0000313" key="14">
    <source>
        <dbReference type="Proteomes" id="UP000190857"/>
    </source>
</evidence>
<sequence length="481" mass="51272">MSDLLTRPSDVAADDEGRDPVVAPARTFIPDATGVEIGERRRIRQSTIDDKFNLLGSLLAGGAIASLLFGWFTPMTGAIGWGVVAFLAFIGLYALLVSLRADRQQVRDRVMTTLLYSAGITLFAVLVFIAVYTLARGSEALPHLNFFTQTMELAGPLDPLSMGGIIHAIVGTLIQISIALAITVPLGVTTAVFLNEVGGPFARFVRTIADAMTALPSIVAGLFVYAAIITLITHQRSGFAASLAITVMMLPIVIRASDVVLRLVAGNLREASYALGASRVRTIWHVVLPTAKSGLVTAVILGTARGIGETSPVLLTSGVTAVMNTNPFEGPMISLPLQVFDFVRSPEPNMIARGFGTAAVLIVLVLALFFVARIIGGRGPGVLTDRQRRAAAAASVRDTQRMAHQMADREIEQRASSPVYTFVPEMADDTEDAATHERAHAPRTFVNPNFPAATPAAAPQNPELDSEPNPEQNPEQKESSL</sequence>
<dbReference type="PANTHER" id="PTHR42922:SF1">
    <property type="entry name" value="PHOSPHATE TRANSPORT SYSTEM PERMEASE PROTEIN PSTA"/>
    <property type="match status" value="1"/>
</dbReference>
<comment type="similarity">
    <text evidence="3 10">Belongs to the binding-protein-dependent transport system permease family. CysTW subfamily.</text>
</comment>
<dbReference type="InterPro" id="IPR051408">
    <property type="entry name" value="Phosphate_transprt_permease"/>
</dbReference>
<evidence type="ECO:0000256" key="9">
    <source>
        <dbReference type="ARBA" id="ARBA00023136"/>
    </source>
</evidence>
<feature type="domain" description="ABC transmembrane type-1" evidence="12">
    <location>
        <begin position="169"/>
        <end position="372"/>
    </location>
</feature>
<feature type="compositionally biased region" description="Low complexity" evidence="11">
    <location>
        <begin position="447"/>
        <end position="473"/>
    </location>
</feature>
<feature type="transmembrane region" description="Helical" evidence="10">
    <location>
        <begin position="350"/>
        <end position="371"/>
    </location>
</feature>
<dbReference type="EMBL" id="FUZP01000001">
    <property type="protein sequence ID" value="SKC53659.1"/>
    <property type="molecule type" value="Genomic_DNA"/>
</dbReference>
<keyword evidence="6" id="KW-0592">Phosphate transport</keyword>
<keyword evidence="14" id="KW-1185">Reference proteome</keyword>
<dbReference type="InterPro" id="IPR035906">
    <property type="entry name" value="MetI-like_sf"/>
</dbReference>
<comment type="function">
    <text evidence="1">Part of the binding-protein-dependent transport system for phosphate; probably responsible for the translocation of the substrate across the membrane.</text>
</comment>
<dbReference type="PANTHER" id="PTHR42922">
    <property type="entry name" value="PHOSPHATE TRANSPORT SYSTEM PERMEASE PROTEIN PSTA"/>
    <property type="match status" value="1"/>
</dbReference>
<keyword evidence="8 10" id="KW-1133">Transmembrane helix</keyword>
<evidence type="ECO:0000256" key="4">
    <source>
        <dbReference type="ARBA" id="ARBA00022448"/>
    </source>
</evidence>
<proteinExistence type="inferred from homology"/>
<evidence type="ECO:0000256" key="5">
    <source>
        <dbReference type="ARBA" id="ARBA00022475"/>
    </source>
</evidence>
<feature type="region of interest" description="Disordered" evidence="11">
    <location>
        <begin position="430"/>
        <end position="481"/>
    </location>
</feature>
<evidence type="ECO:0000256" key="7">
    <source>
        <dbReference type="ARBA" id="ARBA00022692"/>
    </source>
</evidence>
<dbReference type="GO" id="GO:0035435">
    <property type="term" value="P:phosphate ion transmembrane transport"/>
    <property type="evidence" value="ECO:0007669"/>
    <property type="project" value="InterPro"/>
</dbReference>
<dbReference type="RefSeq" id="WP_079727742.1">
    <property type="nucleotide sequence ID" value="NZ_FUZP01000001.1"/>
</dbReference>
<dbReference type="NCBIfam" id="TIGR00974">
    <property type="entry name" value="3a0107s02c"/>
    <property type="match status" value="1"/>
</dbReference>
<evidence type="ECO:0000256" key="1">
    <source>
        <dbReference type="ARBA" id="ARBA00003510"/>
    </source>
</evidence>
<name>A0A1T5JQR4_9MICO</name>
<feature type="transmembrane region" description="Helical" evidence="10">
    <location>
        <begin position="78"/>
        <end position="101"/>
    </location>
</feature>
<evidence type="ECO:0000256" key="10">
    <source>
        <dbReference type="RuleBase" id="RU363043"/>
    </source>
</evidence>
<dbReference type="SUPFAM" id="SSF161098">
    <property type="entry name" value="MetI-like"/>
    <property type="match status" value="1"/>
</dbReference>
<evidence type="ECO:0000256" key="6">
    <source>
        <dbReference type="ARBA" id="ARBA00022592"/>
    </source>
</evidence>
<dbReference type="AlphaFoldDB" id="A0A1T5JQR4"/>
<evidence type="ECO:0000256" key="3">
    <source>
        <dbReference type="ARBA" id="ARBA00007069"/>
    </source>
</evidence>
<dbReference type="Gene3D" id="1.10.3720.10">
    <property type="entry name" value="MetI-like"/>
    <property type="match status" value="1"/>
</dbReference>
<evidence type="ECO:0000256" key="11">
    <source>
        <dbReference type="SAM" id="MobiDB-lite"/>
    </source>
</evidence>
<dbReference type="PROSITE" id="PS50928">
    <property type="entry name" value="ABC_TM1"/>
    <property type="match status" value="1"/>
</dbReference>
<accession>A0A1T5JQR4</accession>
<feature type="transmembrane region" description="Helical" evidence="10">
    <location>
        <begin position="165"/>
        <end position="194"/>
    </location>
</feature>
<dbReference type="CDD" id="cd06261">
    <property type="entry name" value="TM_PBP2"/>
    <property type="match status" value="1"/>
</dbReference>
<dbReference type="GO" id="GO:0005886">
    <property type="term" value="C:plasma membrane"/>
    <property type="evidence" value="ECO:0007669"/>
    <property type="project" value="UniProtKB-SubCell"/>
</dbReference>
<reference evidence="13 14" key="1">
    <citation type="submission" date="2017-02" db="EMBL/GenBank/DDBJ databases">
        <authorList>
            <person name="Peterson S.W."/>
        </authorList>
    </citation>
    <scope>NUCLEOTIDE SEQUENCE [LARGE SCALE GENOMIC DNA]</scope>
    <source>
        <strain evidence="13 14">VKM Ac-2059</strain>
    </source>
</reference>
<feature type="transmembrane region" description="Helical" evidence="10">
    <location>
        <begin position="113"/>
        <end position="135"/>
    </location>
</feature>
<evidence type="ECO:0000256" key="2">
    <source>
        <dbReference type="ARBA" id="ARBA00004651"/>
    </source>
</evidence>
<dbReference type="InterPro" id="IPR005672">
    <property type="entry name" value="Phosphate_PstA"/>
</dbReference>
<feature type="transmembrane region" description="Helical" evidence="10">
    <location>
        <begin position="52"/>
        <end position="72"/>
    </location>
</feature>
<feature type="transmembrane region" description="Helical" evidence="10">
    <location>
        <begin position="282"/>
        <end position="304"/>
    </location>
</feature>
<organism evidence="13 14">
    <name type="scientific">Okibacterium fritillariae</name>
    <dbReference type="NCBI Taxonomy" id="123320"/>
    <lineage>
        <taxon>Bacteria</taxon>
        <taxon>Bacillati</taxon>
        <taxon>Actinomycetota</taxon>
        <taxon>Actinomycetes</taxon>
        <taxon>Micrococcales</taxon>
        <taxon>Microbacteriaceae</taxon>
        <taxon>Okibacterium</taxon>
    </lineage>
</organism>
<keyword evidence="9 10" id="KW-0472">Membrane</keyword>
<feature type="transmembrane region" description="Helical" evidence="10">
    <location>
        <begin position="239"/>
        <end position="261"/>
    </location>
</feature>
<evidence type="ECO:0000259" key="12">
    <source>
        <dbReference type="PROSITE" id="PS50928"/>
    </source>
</evidence>
<dbReference type="STRING" id="123320.SAMN06309945_1769"/>
<keyword evidence="7 10" id="KW-0812">Transmembrane</keyword>
<dbReference type="Proteomes" id="UP000190857">
    <property type="component" value="Unassembled WGS sequence"/>
</dbReference>
<keyword evidence="5 10" id="KW-1003">Cell membrane</keyword>
<protein>
    <recommendedName>
        <fullName evidence="10">Phosphate transport system permease protein PstA</fullName>
    </recommendedName>
</protein>
<comment type="subcellular location">
    <subcellularLocation>
        <location evidence="2 10">Cell membrane</location>
        <topology evidence="2 10">Multi-pass membrane protein</topology>
    </subcellularLocation>
</comment>
<dbReference type="GO" id="GO:0005315">
    <property type="term" value="F:phosphate transmembrane transporter activity"/>
    <property type="evidence" value="ECO:0007669"/>
    <property type="project" value="InterPro"/>
</dbReference>
<gene>
    <name evidence="13" type="ORF">SAMN06309945_1769</name>
</gene>
<evidence type="ECO:0000313" key="13">
    <source>
        <dbReference type="EMBL" id="SKC53659.1"/>
    </source>
</evidence>
<dbReference type="Pfam" id="PF00528">
    <property type="entry name" value="BPD_transp_1"/>
    <property type="match status" value="1"/>
</dbReference>
<keyword evidence="4" id="KW-0813">Transport</keyword>
<dbReference type="InterPro" id="IPR000515">
    <property type="entry name" value="MetI-like"/>
</dbReference>